<name>A0ABM7XAI4_9BACT</name>
<evidence type="ECO:0000313" key="5">
    <source>
        <dbReference type="Proteomes" id="UP001162734"/>
    </source>
</evidence>
<organism evidence="4 5">
    <name type="scientific">Anaeromyxobacter paludicola</name>
    <dbReference type="NCBI Taxonomy" id="2918171"/>
    <lineage>
        <taxon>Bacteria</taxon>
        <taxon>Pseudomonadati</taxon>
        <taxon>Myxococcota</taxon>
        <taxon>Myxococcia</taxon>
        <taxon>Myxococcales</taxon>
        <taxon>Cystobacterineae</taxon>
        <taxon>Anaeromyxobacteraceae</taxon>
        <taxon>Anaeromyxobacter</taxon>
    </lineage>
</organism>
<dbReference type="InterPro" id="IPR003759">
    <property type="entry name" value="Cbl-bd_cap"/>
</dbReference>
<evidence type="ECO:0000313" key="4">
    <source>
        <dbReference type="EMBL" id="BDG08825.1"/>
    </source>
</evidence>
<dbReference type="PANTHER" id="PTHR45833:SF1">
    <property type="entry name" value="METHIONINE SYNTHASE"/>
    <property type="match status" value="1"/>
</dbReference>
<dbReference type="RefSeq" id="WP_248346078.1">
    <property type="nucleotide sequence ID" value="NZ_AP025592.1"/>
</dbReference>
<proteinExistence type="predicted"/>
<evidence type="ECO:0000259" key="3">
    <source>
        <dbReference type="PROSITE" id="PS51332"/>
    </source>
</evidence>
<gene>
    <name evidence="4" type="ORF">AMPC_19380</name>
</gene>
<dbReference type="Proteomes" id="UP001162734">
    <property type="component" value="Chromosome"/>
</dbReference>
<evidence type="ECO:0000256" key="1">
    <source>
        <dbReference type="ARBA" id="ARBA00022723"/>
    </source>
</evidence>
<dbReference type="SUPFAM" id="SSF52242">
    <property type="entry name" value="Cobalamin (vitamin B12)-binding domain"/>
    <property type="match status" value="1"/>
</dbReference>
<dbReference type="Gene3D" id="1.10.1240.10">
    <property type="entry name" value="Methionine synthase domain"/>
    <property type="match status" value="1"/>
</dbReference>
<dbReference type="InterPro" id="IPR036724">
    <property type="entry name" value="Cobalamin-bd_sf"/>
</dbReference>
<dbReference type="EMBL" id="AP025592">
    <property type="protein sequence ID" value="BDG08825.1"/>
    <property type="molecule type" value="Genomic_DNA"/>
</dbReference>
<protein>
    <submittedName>
        <fullName evidence="4">Corrinoid-binding protein</fullName>
    </submittedName>
</protein>
<keyword evidence="5" id="KW-1185">Reference proteome</keyword>
<accession>A0ABM7XAI4</accession>
<dbReference type="InterPro" id="IPR036594">
    <property type="entry name" value="Meth_synthase_dom"/>
</dbReference>
<keyword evidence="2" id="KW-0170">Cobalt</keyword>
<dbReference type="InterPro" id="IPR050554">
    <property type="entry name" value="Met_Synthase/Corrinoid"/>
</dbReference>
<dbReference type="Gene3D" id="3.40.50.280">
    <property type="entry name" value="Cobalamin-binding domain"/>
    <property type="match status" value="1"/>
</dbReference>
<dbReference type="PANTHER" id="PTHR45833">
    <property type="entry name" value="METHIONINE SYNTHASE"/>
    <property type="match status" value="1"/>
</dbReference>
<evidence type="ECO:0000256" key="2">
    <source>
        <dbReference type="ARBA" id="ARBA00023285"/>
    </source>
</evidence>
<reference evidence="5" key="1">
    <citation type="journal article" date="2022" name="Int. J. Syst. Evol. Microbiol.">
        <title>Anaeromyxobacter oryzae sp. nov., Anaeromyxobacter diazotrophicus sp. nov. and Anaeromyxobacter paludicola sp. nov., isolated from paddy soils.</title>
        <authorList>
            <person name="Itoh H."/>
            <person name="Xu Z."/>
            <person name="Mise K."/>
            <person name="Masuda Y."/>
            <person name="Ushijima N."/>
            <person name="Hayakawa C."/>
            <person name="Shiratori Y."/>
            <person name="Senoo K."/>
        </authorList>
    </citation>
    <scope>NUCLEOTIDE SEQUENCE [LARGE SCALE GENOMIC DNA]</scope>
    <source>
        <strain evidence="5">Red630</strain>
    </source>
</reference>
<sequence length="221" mass="23533">MDIRQALVDAVRRADRAGANALLEEWEREHGHARLLGEVLEPTLRAIGEEWSTADTFTVAQVYVAAKVAGDALQRIAERAPRSAAPASRGAVIIGNVEEDFHSLGRRLLGTFLSTEGWSVRDLGNDVPAGTFVDEALAAGARVIGVSAMMLTTARNIARVREEIDRRGLRGRLQLAVGGAVFLVRPGLVEEVGGDGTASNALGAAELFERLWARSLAAEGA</sequence>
<dbReference type="InterPro" id="IPR006158">
    <property type="entry name" value="Cobalamin-bd"/>
</dbReference>
<dbReference type="PROSITE" id="PS51332">
    <property type="entry name" value="B12_BINDING"/>
    <property type="match status" value="1"/>
</dbReference>
<keyword evidence="1" id="KW-0479">Metal-binding</keyword>
<dbReference type="Pfam" id="PF02310">
    <property type="entry name" value="B12-binding"/>
    <property type="match status" value="1"/>
</dbReference>
<feature type="domain" description="B12-binding" evidence="3">
    <location>
        <begin position="89"/>
        <end position="218"/>
    </location>
</feature>
<dbReference type="Pfam" id="PF02607">
    <property type="entry name" value="B12-binding_2"/>
    <property type="match status" value="1"/>
</dbReference>